<reference evidence="1" key="1">
    <citation type="submission" date="2023-10" db="EMBL/GenBank/DDBJ databases">
        <title>Screening of Alkalihalophilus pseudofirmusBZ-TG-HK211 and Its Alleviation of Salt Stress on Rapeseed Growth.</title>
        <authorList>
            <person name="Zhao B."/>
            <person name="Guo T."/>
        </authorList>
    </citation>
    <scope>NUCLEOTIDE SEQUENCE</scope>
    <source>
        <strain evidence="1">BZ-TG-HK211</strain>
    </source>
</reference>
<gene>
    <name evidence="1" type="ORF">RYX45_25980</name>
</gene>
<dbReference type="Proteomes" id="UP001285636">
    <property type="component" value="Unassembled WGS sequence"/>
</dbReference>
<dbReference type="AlphaFoldDB" id="A0AAJ2U4M3"/>
<evidence type="ECO:0000313" key="1">
    <source>
        <dbReference type="EMBL" id="MDV2888614.1"/>
    </source>
</evidence>
<name>A0AAJ2U4M3_ALKPS</name>
<feature type="non-terminal residue" evidence="1">
    <location>
        <position position="1"/>
    </location>
</feature>
<feature type="non-terminal residue" evidence="1">
    <location>
        <position position="75"/>
    </location>
</feature>
<sequence>DQAVLGRQPLSPTPWLTERHGYDPTCFNLRVQTVFCHVMQECIQRVRSREVGGQAVLGRQPLSTTPWLTERHGYD</sequence>
<organism evidence="1 2">
    <name type="scientific">Alkalihalophilus pseudofirmus</name>
    <name type="common">Bacillus pseudofirmus</name>
    <dbReference type="NCBI Taxonomy" id="79885"/>
    <lineage>
        <taxon>Bacteria</taxon>
        <taxon>Bacillati</taxon>
        <taxon>Bacillota</taxon>
        <taxon>Bacilli</taxon>
        <taxon>Bacillales</taxon>
        <taxon>Bacillaceae</taxon>
        <taxon>Alkalihalophilus</taxon>
    </lineage>
</organism>
<dbReference type="EMBL" id="JAWJAY010001737">
    <property type="protein sequence ID" value="MDV2888614.1"/>
    <property type="molecule type" value="Genomic_DNA"/>
</dbReference>
<accession>A0AAJ2U4M3</accession>
<proteinExistence type="predicted"/>
<evidence type="ECO:0000313" key="2">
    <source>
        <dbReference type="Proteomes" id="UP001285636"/>
    </source>
</evidence>
<protein>
    <submittedName>
        <fullName evidence="1">Uncharacterized protein</fullName>
    </submittedName>
</protein>
<comment type="caution">
    <text evidence="1">The sequence shown here is derived from an EMBL/GenBank/DDBJ whole genome shotgun (WGS) entry which is preliminary data.</text>
</comment>